<organism evidence="1 2">
    <name type="scientific">Cetraspora pellucida</name>
    <dbReference type="NCBI Taxonomy" id="1433469"/>
    <lineage>
        <taxon>Eukaryota</taxon>
        <taxon>Fungi</taxon>
        <taxon>Fungi incertae sedis</taxon>
        <taxon>Mucoromycota</taxon>
        <taxon>Glomeromycotina</taxon>
        <taxon>Glomeromycetes</taxon>
        <taxon>Diversisporales</taxon>
        <taxon>Gigasporaceae</taxon>
        <taxon>Cetraspora</taxon>
    </lineage>
</organism>
<dbReference type="Proteomes" id="UP000789366">
    <property type="component" value="Unassembled WGS sequence"/>
</dbReference>
<evidence type="ECO:0000313" key="1">
    <source>
        <dbReference type="EMBL" id="CAG8716889.1"/>
    </source>
</evidence>
<gene>
    <name evidence="1" type="ORF">SPELUC_LOCUS12173</name>
</gene>
<reference evidence="1" key="1">
    <citation type="submission" date="2021-06" db="EMBL/GenBank/DDBJ databases">
        <authorList>
            <person name="Kallberg Y."/>
            <person name="Tangrot J."/>
            <person name="Rosling A."/>
        </authorList>
    </citation>
    <scope>NUCLEOTIDE SEQUENCE</scope>
    <source>
        <strain evidence="1">28 12/20/2015</strain>
    </source>
</reference>
<protein>
    <submittedName>
        <fullName evidence="1">14612_t:CDS:1</fullName>
    </submittedName>
</protein>
<dbReference type="EMBL" id="CAJVPW010027918">
    <property type="protein sequence ID" value="CAG8716889.1"/>
    <property type="molecule type" value="Genomic_DNA"/>
</dbReference>
<comment type="caution">
    <text evidence="1">The sequence shown here is derived from an EMBL/GenBank/DDBJ whole genome shotgun (WGS) entry which is preliminary data.</text>
</comment>
<proteinExistence type="predicted"/>
<sequence>MYARNSKKQQQLKNTHYYKFKQRRIANNNTNNKLKTDLNNEINFDNNKDYEEYYEEKISIKK</sequence>
<accession>A0ACA9PNA5</accession>
<keyword evidence="2" id="KW-1185">Reference proteome</keyword>
<evidence type="ECO:0000313" key="2">
    <source>
        <dbReference type="Proteomes" id="UP000789366"/>
    </source>
</evidence>
<feature type="non-terminal residue" evidence="1">
    <location>
        <position position="62"/>
    </location>
</feature>
<name>A0ACA9PNA5_9GLOM</name>